<dbReference type="GeneID" id="111110395"/>
<feature type="compositionally biased region" description="Low complexity" evidence="1">
    <location>
        <begin position="149"/>
        <end position="175"/>
    </location>
</feature>
<dbReference type="InterPro" id="IPR007110">
    <property type="entry name" value="Ig-like_dom"/>
</dbReference>
<dbReference type="RefSeq" id="XP_022302589.1">
    <property type="nucleotide sequence ID" value="XM_022446881.1"/>
</dbReference>
<sequence length="200" mass="21178">MFYVLGALVLVNLGSAQIFQIEIANTTVEYGSTDIDVLCLVTNGSTLNQVFAISLRLSGASVLSISSNDEISWQDTSVKNREGVMANGSLADVNSAHLHLFIPSTSVVYPDDEGTYQCTMSGLDLTMSPVTEETESVFLNITGYVETTAAPETTTTPVPSSTNPATTASSPSSSSDCKLSRGHVILMSLTLLGYTVMRSC</sequence>
<protein>
    <submittedName>
        <fullName evidence="5">Uncharacterized protein LOC111110395 isoform X1</fullName>
    </submittedName>
</protein>
<accession>A0A8B8BID8</accession>
<name>A0A8B8BID8_CRAVI</name>
<feature type="chain" id="PRO_5034305203" evidence="2">
    <location>
        <begin position="17"/>
        <end position="200"/>
    </location>
</feature>
<keyword evidence="2" id="KW-0732">Signal</keyword>
<dbReference type="AlphaFoldDB" id="A0A8B8BID8"/>
<evidence type="ECO:0000259" key="3">
    <source>
        <dbReference type="PROSITE" id="PS50835"/>
    </source>
</evidence>
<reference evidence="5" key="1">
    <citation type="submission" date="2025-08" db="UniProtKB">
        <authorList>
            <consortium name="RefSeq"/>
        </authorList>
    </citation>
    <scope>IDENTIFICATION</scope>
    <source>
        <tissue evidence="5">Whole sample</tissue>
    </source>
</reference>
<feature type="region of interest" description="Disordered" evidence="1">
    <location>
        <begin position="149"/>
        <end position="178"/>
    </location>
</feature>
<feature type="domain" description="Ig-like" evidence="3">
    <location>
        <begin position="16"/>
        <end position="128"/>
    </location>
</feature>
<evidence type="ECO:0000256" key="1">
    <source>
        <dbReference type="SAM" id="MobiDB-lite"/>
    </source>
</evidence>
<evidence type="ECO:0000313" key="4">
    <source>
        <dbReference type="Proteomes" id="UP000694844"/>
    </source>
</evidence>
<evidence type="ECO:0000313" key="5">
    <source>
        <dbReference type="RefSeq" id="XP_022302589.1"/>
    </source>
</evidence>
<feature type="signal peptide" evidence="2">
    <location>
        <begin position="1"/>
        <end position="16"/>
    </location>
</feature>
<dbReference type="OrthoDB" id="6204638at2759"/>
<dbReference type="KEGG" id="cvn:111110395"/>
<keyword evidence="4" id="KW-1185">Reference proteome</keyword>
<evidence type="ECO:0000256" key="2">
    <source>
        <dbReference type="SAM" id="SignalP"/>
    </source>
</evidence>
<gene>
    <name evidence="5" type="primary">LOC111110395</name>
</gene>
<organism evidence="4 5">
    <name type="scientific">Crassostrea virginica</name>
    <name type="common">Eastern oyster</name>
    <dbReference type="NCBI Taxonomy" id="6565"/>
    <lineage>
        <taxon>Eukaryota</taxon>
        <taxon>Metazoa</taxon>
        <taxon>Spiralia</taxon>
        <taxon>Lophotrochozoa</taxon>
        <taxon>Mollusca</taxon>
        <taxon>Bivalvia</taxon>
        <taxon>Autobranchia</taxon>
        <taxon>Pteriomorphia</taxon>
        <taxon>Ostreida</taxon>
        <taxon>Ostreoidea</taxon>
        <taxon>Ostreidae</taxon>
        <taxon>Crassostrea</taxon>
    </lineage>
</organism>
<proteinExistence type="predicted"/>
<dbReference type="PROSITE" id="PS50835">
    <property type="entry name" value="IG_LIKE"/>
    <property type="match status" value="1"/>
</dbReference>
<dbReference type="Proteomes" id="UP000694844">
    <property type="component" value="Chromosome 8"/>
</dbReference>